<keyword evidence="2" id="KW-0472">Membrane</keyword>
<evidence type="ECO:0000313" key="4">
    <source>
        <dbReference type="Proteomes" id="UP001175261"/>
    </source>
</evidence>
<organism evidence="3 4">
    <name type="scientific">Sarocladium strictum</name>
    <name type="common">Black bundle disease fungus</name>
    <name type="synonym">Acremonium strictum</name>
    <dbReference type="NCBI Taxonomy" id="5046"/>
    <lineage>
        <taxon>Eukaryota</taxon>
        <taxon>Fungi</taxon>
        <taxon>Dikarya</taxon>
        <taxon>Ascomycota</taxon>
        <taxon>Pezizomycotina</taxon>
        <taxon>Sordariomycetes</taxon>
        <taxon>Hypocreomycetidae</taxon>
        <taxon>Hypocreales</taxon>
        <taxon>Sarocladiaceae</taxon>
        <taxon>Sarocladium</taxon>
    </lineage>
</organism>
<dbReference type="InterPro" id="IPR036514">
    <property type="entry name" value="SGNH_hydro_sf"/>
</dbReference>
<reference evidence="3" key="1">
    <citation type="submission" date="2022-10" db="EMBL/GenBank/DDBJ databases">
        <title>Determination and structural analysis of whole genome sequence of Sarocladium strictum F4-1.</title>
        <authorList>
            <person name="Hu L."/>
            <person name="Jiang Y."/>
        </authorList>
    </citation>
    <scope>NUCLEOTIDE SEQUENCE</scope>
    <source>
        <strain evidence="3">F4-1</strain>
    </source>
</reference>
<keyword evidence="2" id="KW-1133">Transmembrane helix</keyword>
<evidence type="ECO:0000313" key="3">
    <source>
        <dbReference type="EMBL" id="KAK0389834.1"/>
    </source>
</evidence>
<proteinExistence type="predicted"/>
<gene>
    <name evidence="3" type="ORF">NLU13_3407</name>
</gene>
<comment type="caution">
    <text evidence="3">The sequence shown here is derived from an EMBL/GenBank/DDBJ whole genome shotgun (WGS) entry which is preliminary data.</text>
</comment>
<feature type="region of interest" description="Disordered" evidence="1">
    <location>
        <begin position="350"/>
        <end position="382"/>
    </location>
</feature>
<dbReference type="AlphaFoldDB" id="A0AA39GMR9"/>
<evidence type="ECO:0000256" key="2">
    <source>
        <dbReference type="SAM" id="Phobius"/>
    </source>
</evidence>
<dbReference type="Gene3D" id="3.40.50.1110">
    <property type="entry name" value="SGNH hydrolase"/>
    <property type="match status" value="1"/>
</dbReference>
<sequence length="507" mass="57123">MASVLHAISSAKKQTQDNSFAAWLSFIQALPARFIHRLRTGGVRFLAQLIFANLAIVGLFRFLTADQGHRYQAVFPWASSPDNGVPGIDGGLRIVAFGSQDVFGSAARSDESSRTWLQTLCDELKCSSLHSFVPHHDSGRALAFTDIYKKEVEELKKHTEETDLLKDPAADYSWLESQYPVPTQAPDLPAQVDTFLSLPLPEDVPRQTLWVFTFGSWDIWNLAALPMDRGLSSVVKTIDRLVEYLEMLNFKSLDPESVAFSDFWSNATAEDVKHLAGAKAPDKVDVRRLESFRVLIPQLFDISLTPGWQDRPAPLFPHTRGEQMRNAAVLTKLWNKTLRKKLEHWELKGSSKPNVTEHNDGSLTVAPMPLDEDGGKKKRSEITKRDMPKREVIYAPYPRRMAYQPGFAKDIVDAMTEEGMQRAKVEDSLGHGTWPLNDTMRFLDVWEPCLKVVQDEASIVTECQNPQDHLFLDGFTVGQRASDEIAKSIAARVVTSMFRKRSPKAKR</sequence>
<protein>
    <submittedName>
        <fullName evidence="3">Uncharacterized protein</fullName>
    </submittedName>
</protein>
<dbReference type="EMBL" id="JAPDFR010000002">
    <property type="protein sequence ID" value="KAK0389834.1"/>
    <property type="molecule type" value="Genomic_DNA"/>
</dbReference>
<feature type="compositionally biased region" description="Basic and acidic residues" evidence="1">
    <location>
        <begin position="350"/>
        <end position="360"/>
    </location>
</feature>
<keyword evidence="4" id="KW-1185">Reference proteome</keyword>
<accession>A0AA39GMR9</accession>
<keyword evidence="2" id="KW-0812">Transmembrane</keyword>
<evidence type="ECO:0000256" key="1">
    <source>
        <dbReference type="SAM" id="MobiDB-lite"/>
    </source>
</evidence>
<dbReference type="Proteomes" id="UP001175261">
    <property type="component" value="Unassembled WGS sequence"/>
</dbReference>
<feature type="transmembrane region" description="Helical" evidence="2">
    <location>
        <begin position="43"/>
        <end position="63"/>
    </location>
</feature>
<name>A0AA39GMR9_SARSR</name>